<dbReference type="GO" id="GO:0003700">
    <property type="term" value="F:DNA-binding transcription factor activity"/>
    <property type="evidence" value="ECO:0007669"/>
    <property type="project" value="TreeGrafter"/>
</dbReference>
<dbReference type="InterPro" id="IPR001647">
    <property type="entry name" value="HTH_TetR"/>
</dbReference>
<keyword evidence="5" id="KW-1185">Reference proteome</keyword>
<reference evidence="5" key="2">
    <citation type="submission" date="2016-02" db="EMBL/GenBank/DDBJ databases">
        <title>Draft genome sequence of five rapidly growing Mycobacterium species.</title>
        <authorList>
            <person name="Katahira K."/>
            <person name="Gotou Y."/>
            <person name="Iida K."/>
            <person name="Ogura Y."/>
            <person name="Hayashi T."/>
        </authorList>
    </citation>
    <scope>NUCLEOTIDE SEQUENCE [LARGE SCALE GENOMIC DNA]</scope>
    <source>
        <strain evidence="5">JCM15298</strain>
    </source>
</reference>
<evidence type="ECO:0000313" key="5">
    <source>
        <dbReference type="Proteomes" id="UP000069443"/>
    </source>
</evidence>
<comment type="caution">
    <text evidence="4">The sequence shown here is derived from an EMBL/GenBank/DDBJ whole genome shotgun (WGS) entry which is preliminary data.</text>
</comment>
<dbReference type="AlphaFoldDB" id="A0A117IBC6"/>
<dbReference type="PANTHER" id="PTHR30055">
    <property type="entry name" value="HTH-TYPE TRANSCRIPTIONAL REGULATOR RUTR"/>
    <property type="match status" value="1"/>
</dbReference>
<evidence type="ECO:0000256" key="2">
    <source>
        <dbReference type="PROSITE-ProRule" id="PRU00335"/>
    </source>
</evidence>
<dbReference type="GO" id="GO:0000976">
    <property type="term" value="F:transcription cis-regulatory region binding"/>
    <property type="evidence" value="ECO:0007669"/>
    <property type="project" value="TreeGrafter"/>
</dbReference>
<evidence type="ECO:0000256" key="1">
    <source>
        <dbReference type="ARBA" id="ARBA00023125"/>
    </source>
</evidence>
<name>A0A117IBC6_MYCCR</name>
<feature type="domain" description="HTH tetR-type" evidence="3">
    <location>
        <begin position="1"/>
        <end position="56"/>
    </location>
</feature>
<dbReference type="PANTHER" id="PTHR30055:SF226">
    <property type="entry name" value="HTH-TYPE TRANSCRIPTIONAL REGULATOR PKSA"/>
    <property type="match status" value="1"/>
</dbReference>
<proteinExistence type="predicted"/>
<dbReference type="EMBL" id="BCSY01000076">
    <property type="protein sequence ID" value="GAS97715.1"/>
    <property type="molecule type" value="Genomic_DNA"/>
</dbReference>
<keyword evidence="1 2" id="KW-0238">DNA-binding</keyword>
<dbReference type="SUPFAM" id="SSF46689">
    <property type="entry name" value="Homeodomain-like"/>
    <property type="match status" value="1"/>
</dbReference>
<protein>
    <submittedName>
        <fullName evidence="4">Transcriptional regulator</fullName>
    </submittedName>
</protein>
<reference evidence="5" key="1">
    <citation type="journal article" date="2016" name="Genome Announc.">
        <title>Draft Genome Sequences of Five Rapidly Growing Mycobacterium Species, M. thermoresistibile, M. fortuitum subsp. acetamidolyticum, M. canariasense, M. brisbanense, and M. novocastrense.</title>
        <authorList>
            <person name="Katahira K."/>
            <person name="Ogura Y."/>
            <person name="Gotoh Y."/>
            <person name="Hayashi T."/>
        </authorList>
    </citation>
    <scope>NUCLEOTIDE SEQUENCE [LARGE SCALE GENOMIC DNA]</scope>
    <source>
        <strain evidence="5">JCM15298</strain>
    </source>
</reference>
<dbReference type="InterPro" id="IPR050109">
    <property type="entry name" value="HTH-type_TetR-like_transc_reg"/>
</dbReference>
<organism evidence="4 5">
    <name type="scientific">Mycolicibacterium canariasense</name>
    <name type="common">Mycobacterium canariasense</name>
    <dbReference type="NCBI Taxonomy" id="228230"/>
    <lineage>
        <taxon>Bacteria</taxon>
        <taxon>Bacillati</taxon>
        <taxon>Actinomycetota</taxon>
        <taxon>Actinomycetes</taxon>
        <taxon>Mycobacteriales</taxon>
        <taxon>Mycobacteriaceae</taxon>
        <taxon>Mycolicibacterium</taxon>
    </lineage>
</organism>
<dbReference type="Gene3D" id="1.10.357.10">
    <property type="entry name" value="Tetracycline Repressor, domain 2"/>
    <property type="match status" value="1"/>
</dbReference>
<dbReference type="InterPro" id="IPR009057">
    <property type="entry name" value="Homeodomain-like_sf"/>
</dbReference>
<dbReference type="STRING" id="228230.RMCC_4681"/>
<evidence type="ECO:0000259" key="3">
    <source>
        <dbReference type="PROSITE" id="PS50977"/>
    </source>
</evidence>
<sequence length="187" mass="20278">MVLDAAMEIALADGIPAVTIEAIAARLGVTRPVVYACYANRIDLLTALLEREERTLLEGVLSAYPAPGSFPKTEAAYVAGMQALLGTVAAHPDTWRMLFCANPGRDVAETFSRGRRRIAEQFERLVRPDLVRWGTVDAERKAPVLVELFVSMAESAVRSLLDADNAHTAEELGELVGRAAFRAIRGA</sequence>
<dbReference type="Pfam" id="PF00440">
    <property type="entry name" value="TetR_N"/>
    <property type="match status" value="1"/>
</dbReference>
<dbReference type="Proteomes" id="UP000069443">
    <property type="component" value="Unassembled WGS sequence"/>
</dbReference>
<evidence type="ECO:0000313" key="4">
    <source>
        <dbReference type="EMBL" id="GAS97715.1"/>
    </source>
</evidence>
<gene>
    <name evidence="4" type="ORF">RMCC_4681</name>
</gene>
<accession>A0A117IBC6</accession>
<feature type="DNA-binding region" description="H-T-H motif" evidence="2">
    <location>
        <begin position="19"/>
        <end position="38"/>
    </location>
</feature>
<dbReference type="PROSITE" id="PS50977">
    <property type="entry name" value="HTH_TETR_2"/>
    <property type="match status" value="1"/>
</dbReference>